<keyword evidence="4 9" id="KW-0819">tRNA processing</keyword>
<dbReference type="EMBL" id="CP072133">
    <property type="protein sequence ID" value="QTH70397.1"/>
    <property type="molecule type" value="Genomic_DNA"/>
</dbReference>
<comment type="subcellular location">
    <subcellularLocation>
        <location evidence="1 9">Cytoplasm</location>
    </subcellularLocation>
</comment>
<dbReference type="InterPro" id="IPR017945">
    <property type="entry name" value="DHBP_synth_RibB-like_a/b_dom"/>
</dbReference>
<dbReference type="InterPro" id="IPR050156">
    <property type="entry name" value="TC-AMP_synthase_SUA5"/>
</dbReference>
<sequence>MTTEQLLSDVVLKLNQGGVICYPTEAVFGLGCDPDNQAAVTQLLALKSRTQDKGTILVADNYGQCLPYVNDAAIPMDKRAAIFSMWPGPITWLLPASKHAPSWLTGGRSSIAIRVSAHPTVKALCRQFGKPLVSTSANVSGLPAARTSEEAQRYFADQVAIYLDGNVNHDATPSQIIDALSGAILRN</sequence>
<dbReference type="InterPro" id="IPR006070">
    <property type="entry name" value="Sua5-like_dom"/>
</dbReference>
<evidence type="ECO:0000256" key="5">
    <source>
        <dbReference type="ARBA" id="ARBA00022695"/>
    </source>
</evidence>
<keyword evidence="6 9" id="KW-0547">Nucleotide-binding</keyword>
<dbReference type="GO" id="GO:0061710">
    <property type="term" value="F:L-threonylcarbamoyladenylate synthase"/>
    <property type="evidence" value="ECO:0007669"/>
    <property type="project" value="UniProtKB-EC"/>
</dbReference>
<dbReference type="GO" id="GO:0005524">
    <property type="term" value="F:ATP binding"/>
    <property type="evidence" value="ECO:0007669"/>
    <property type="project" value="UniProtKB-UniRule"/>
</dbReference>
<dbReference type="InterPro" id="IPR023535">
    <property type="entry name" value="TC-AMP_synthase"/>
</dbReference>
<dbReference type="GO" id="GO:0003725">
    <property type="term" value="F:double-stranded RNA binding"/>
    <property type="evidence" value="ECO:0007669"/>
    <property type="project" value="InterPro"/>
</dbReference>
<dbReference type="NCBIfam" id="TIGR00057">
    <property type="entry name" value="L-threonylcarbamoyladenylate synthase"/>
    <property type="match status" value="1"/>
</dbReference>
<dbReference type="PANTHER" id="PTHR17490:SF18">
    <property type="entry name" value="THREONYLCARBAMOYL-AMP SYNTHASE"/>
    <property type="match status" value="1"/>
</dbReference>
<keyword evidence="3 9" id="KW-0808">Transferase</keyword>
<comment type="catalytic activity">
    <reaction evidence="8 9">
        <text>L-threonine + hydrogencarbonate + ATP = L-threonylcarbamoyladenylate + diphosphate + H2O</text>
        <dbReference type="Rhea" id="RHEA:36407"/>
        <dbReference type="ChEBI" id="CHEBI:15377"/>
        <dbReference type="ChEBI" id="CHEBI:17544"/>
        <dbReference type="ChEBI" id="CHEBI:30616"/>
        <dbReference type="ChEBI" id="CHEBI:33019"/>
        <dbReference type="ChEBI" id="CHEBI:57926"/>
        <dbReference type="ChEBI" id="CHEBI:73682"/>
        <dbReference type="EC" id="2.7.7.87"/>
    </reaction>
</comment>
<comment type="similarity">
    <text evidence="9">Belongs to the SUA5 family. TsaC subfamily.</text>
</comment>
<evidence type="ECO:0000256" key="6">
    <source>
        <dbReference type="ARBA" id="ARBA00022741"/>
    </source>
</evidence>
<dbReference type="GO" id="GO:0002949">
    <property type="term" value="P:tRNA threonylcarbamoyladenosine modification"/>
    <property type="evidence" value="ECO:0007669"/>
    <property type="project" value="UniProtKB-UniRule"/>
</dbReference>
<dbReference type="SUPFAM" id="SSF55821">
    <property type="entry name" value="YrdC/RibB"/>
    <property type="match status" value="1"/>
</dbReference>
<protein>
    <recommendedName>
        <fullName evidence="9">Threonylcarbamoyl-AMP synthase</fullName>
        <shortName evidence="9">TC-AMP synthase</shortName>
        <ecNumber evidence="9">2.7.7.87</ecNumber>
    </recommendedName>
    <alternativeName>
        <fullName evidence="9">L-threonylcarbamoyladenylate synthase</fullName>
    </alternativeName>
    <alternativeName>
        <fullName evidence="9">t(6)A37 threonylcarbamoyladenosine biosynthesis protein TsaC</fullName>
    </alternativeName>
    <alternativeName>
        <fullName evidence="9">tRNA threonylcarbamoyladenosine biosynthesis protein TsaC</fullName>
    </alternativeName>
</protein>
<reference evidence="11" key="1">
    <citation type="submission" date="2021-03" db="EMBL/GenBank/DDBJ databases">
        <title>Complete Genome of Pseudoalteromonas xiamenensis STKMTI.2, a new potential marine bacterium producing anti-Vibrio compounds.</title>
        <authorList>
            <person name="Handayani D.P."/>
            <person name="Isnansetyo A."/>
            <person name="Istiqomah I."/>
            <person name="Jumina J."/>
        </authorList>
    </citation>
    <scope>NUCLEOTIDE SEQUENCE</scope>
    <source>
        <strain evidence="11">STKMTI.2</strain>
    </source>
</reference>
<evidence type="ECO:0000256" key="7">
    <source>
        <dbReference type="ARBA" id="ARBA00022840"/>
    </source>
</evidence>
<dbReference type="AlphaFoldDB" id="A0A975DEQ5"/>
<dbReference type="GO" id="GO:0006450">
    <property type="term" value="P:regulation of translational fidelity"/>
    <property type="evidence" value="ECO:0007669"/>
    <property type="project" value="TreeGrafter"/>
</dbReference>
<evidence type="ECO:0000313" key="12">
    <source>
        <dbReference type="Proteomes" id="UP000664904"/>
    </source>
</evidence>
<evidence type="ECO:0000256" key="4">
    <source>
        <dbReference type="ARBA" id="ARBA00022694"/>
    </source>
</evidence>
<evidence type="ECO:0000313" key="11">
    <source>
        <dbReference type="EMBL" id="QTH70397.1"/>
    </source>
</evidence>
<dbReference type="Gene3D" id="3.90.870.10">
    <property type="entry name" value="DHBP synthase"/>
    <property type="match status" value="1"/>
</dbReference>
<dbReference type="Proteomes" id="UP000664904">
    <property type="component" value="Chromosome"/>
</dbReference>
<dbReference type="GO" id="GO:0005737">
    <property type="term" value="C:cytoplasm"/>
    <property type="evidence" value="ECO:0007669"/>
    <property type="project" value="UniProtKB-SubCell"/>
</dbReference>
<evidence type="ECO:0000259" key="10">
    <source>
        <dbReference type="PROSITE" id="PS51163"/>
    </source>
</evidence>
<dbReference type="PROSITE" id="PS51163">
    <property type="entry name" value="YRDC"/>
    <property type="match status" value="1"/>
</dbReference>
<dbReference type="KEGG" id="pxi:J5O05_10275"/>
<proteinExistence type="inferred from homology"/>
<dbReference type="HAMAP" id="MF_01852">
    <property type="entry name" value="TsaC"/>
    <property type="match status" value="1"/>
</dbReference>
<comment type="function">
    <text evidence="9">Required for the formation of a threonylcarbamoyl group on adenosine at position 37 (t(6)A37) in tRNAs that read codons beginning with adenine. Catalyzes the conversion of L-threonine, HCO(3)(-)/CO(2) and ATP to give threonylcarbamoyl-AMP (TC-AMP) as the acyladenylate intermediate, with the release of diphosphate.</text>
</comment>
<accession>A0A975DEQ5</accession>
<dbReference type="GO" id="GO:0000049">
    <property type="term" value="F:tRNA binding"/>
    <property type="evidence" value="ECO:0007669"/>
    <property type="project" value="TreeGrafter"/>
</dbReference>
<dbReference type="EC" id="2.7.7.87" evidence="9"/>
<organism evidence="11 12">
    <name type="scientific">Pseudoalteromonas xiamenensis</name>
    <dbReference type="NCBI Taxonomy" id="882626"/>
    <lineage>
        <taxon>Bacteria</taxon>
        <taxon>Pseudomonadati</taxon>
        <taxon>Pseudomonadota</taxon>
        <taxon>Gammaproteobacteria</taxon>
        <taxon>Alteromonadales</taxon>
        <taxon>Pseudoalteromonadaceae</taxon>
        <taxon>Pseudoalteromonas</taxon>
    </lineage>
</organism>
<name>A0A975DEQ5_9GAMM</name>
<evidence type="ECO:0000256" key="3">
    <source>
        <dbReference type="ARBA" id="ARBA00022679"/>
    </source>
</evidence>
<dbReference type="PANTHER" id="PTHR17490">
    <property type="entry name" value="SUA5"/>
    <property type="match status" value="1"/>
</dbReference>
<keyword evidence="2 9" id="KW-0963">Cytoplasm</keyword>
<keyword evidence="7 9" id="KW-0067">ATP-binding</keyword>
<evidence type="ECO:0000256" key="8">
    <source>
        <dbReference type="ARBA" id="ARBA00048366"/>
    </source>
</evidence>
<gene>
    <name evidence="9" type="primary">tsaC</name>
    <name evidence="11" type="ORF">J5O05_10275</name>
</gene>
<dbReference type="RefSeq" id="WP_208841992.1">
    <property type="nucleotide sequence ID" value="NZ_CP072133.1"/>
</dbReference>
<keyword evidence="12" id="KW-1185">Reference proteome</keyword>
<keyword evidence="5 9" id="KW-0548">Nucleotidyltransferase</keyword>
<dbReference type="FunFam" id="3.90.870.10:FF:000004">
    <property type="entry name" value="Threonylcarbamoyl-AMP synthase"/>
    <property type="match status" value="1"/>
</dbReference>
<feature type="domain" description="YrdC-like" evidence="10">
    <location>
        <begin position="4"/>
        <end position="187"/>
    </location>
</feature>
<evidence type="ECO:0000256" key="1">
    <source>
        <dbReference type="ARBA" id="ARBA00004496"/>
    </source>
</evidence>
<dbReference type="Pfam" id="PF01300">
    <property type="entry name" value="Sua5_yciO_yrdC"/>
    <property type="match status" value="1"/>
</dbReference>
<evidence type="ECO:0000256" key="9">
    <source>
        <dbReference type="HAMAP-Rule" id="MF_01852"/>
    </source>
</evidence>
<evidence type="ECO:0000256" key="2">
    <source>
        <dbReference type="ARBA" id="ARBA00022490"/>
    </source>
</evidence>